<gene>
    <name evidence="2" type="ORF">GCM10022224_093250</name>
</gene>
<comment type="caution">
    <text evidence="2">The sequence shown here is derived from an EMBL/GenBank/DDBJ whole genome shotgun (WGS) entry which is preliminary data.</text>
</comment>
<reference evidence="3" key="1">
    <citation type="journal article" date="2019" name="Int. J. Syst. Evol. Microbiol.">
        <title>The Global Catalogue of Microorganisms (GCM) 10K type strain sequencing project: providing services to taxonomists for standard genome sequencing and annotation.</title>
        <authorList>
            <consortium name="The Broad Institute Genomics Platform"/>
            <consortium name="The Broad Institute Genome Sequencing Center for Infectious Disease"/>
            <person name="Wu L."/>
            <person name="Ma J."/>
        </authorList>
    </citation>
    <scope>NUCLEOTIDE SEQUENCE [LARGE SCALE GENOMIC DNA]</scope>
    <source>
        <strain evidence="3">JCM 16904</strain>
    </source>
</reference>
<accession>A0ABP7E4L0</accession>
<proteinExistence type="predicted"/>
<evidence type="ECO:0000313" key="3">
    <source>
        <dbReference type="Proteomes" id="UP001500902"/>
    </source>
</evidence>
<dbReference type="Proteomes" id="UP001500902">
    <property type="component" value="Unassembled WGS sequence"/>
</dbReference>
<protein>
    <submittedName>
        <fullName evidence="2">Uncharacterized protein</fullName>
    </submittedName>
</protein>
<sequence length="68" mass="7113">MLTRLAIRDPTPFTEARNRTGQEPVKQILTEGRCVPTIGACVFPGSNPSTLPTASTTAPSGWAAPCTA</sequence>
<organism evidence="2 3">
    <name type="scientific">Nonomuraea antimicrobica</name>
    <dbReference type="NCBI Taxonomy" id="561173"/>
    <lineage>
        <taxon>Bacteria</taxon>
        <taxon>Bacillati</taxon>
        <taxon>Actinomycetota</taxon>
        <taxon>Actinomycetes</taxon>
        <taxon>Streptosporangiales</taxon>
        <taxon>Streptosporangiaceae</taxon>
        <taxon>Nonomuraea</taxon>
    </lineage>
</organism>
<feature type="region of interest" description="Disordered" evidence="1">
    <location>
        <begin position="1"/>
        <end position="23"/>
    </location>
</feature>
<evidence type="ECO:0000313" key="2">
    <source>
        <dbReference type="EMBL" id="GAA3713073.1"/>
    </source>
</evidence>
<dbReference type="EMBL" id="BAAAZP010000219">
    <property type="protein sequence ID" value="GAA3713073.1"/>
    <property type="molecule type" value="Genomic_DNA"/>
</dbReference>
<name>A0ABP7E4L0_9ACTN</name>
<keyword evidence="3" id="KW-1185">Reference proteome</keyword>
<evidence type="ECO:0000256" key="1">
    <source>
        <dbReference type="SAM" id="MobiDB-lite"/>
    </source>
</evidence>